<dbReference type="CDD" id="cd06222">
    <property type="entry name" value="RNase_H_like"/>
    <property type="match status" value="1"/>
</dbReference>
<protein>
    <recommendedName>
        <fullName evidence="2">RNase H type-1 domain-containing protein</fullName>
    </recommendedName>
</protein>
<feature type="domain" description="RNase H type-1" evidence="2">
    <location>
        <begin position="142"/>
        <end position="216"/>
    </location>
</feature>
<gene>
    <name evidence="3" type="ORF">SO802_005523</name>
</gene>
<keyword evidence="1" id="KW-0472">Membrane</keyword>
<dbReference type="InterPro" id="IPR044730">
    <property type="entry name" value="RNase_H-like_dom_plant"/>
</dbReference>
<comment type="caution">
    <text evidence="3">The sequence shown here is derived from an EMBL/GenBank/DDBJ whole genome shotgun (WGS) entry which is preliminary data.</text>
</comment>
<evidence type="ECO:0000313" key="4">
    <source>
        <dbReference type="Proteomes" id="UP001459277"/>
    </source>
</evidence>
<evidence type="ECO:0000259" key="2">
    <source>
        <dbReference type="Pfam" id="PF13456"/>
    </source>
</evidence>
<organism evidence="3 4">
    <name type="scientific">Lithocarpus litseifolius</name>
    <dbReference type="NCBI Taxonomy" id="425828"/>
    <lineage>
        <taxon>Eukaryota</taxon>
        <taxon>Viridiplantae</taxon>
        <taxon>Streptophyta</taxon>
        <taxon>Embryophyta</taxon>
        <taxon>Tracheophyta</taxon>
        <taxon>Spermatophyta</taxon>
        <taxon>Magnoliopsida</taxon>
        <taxon>eudicotyledons</taxon>
        <taxon>Gunneridae</taxon>
        <taxon>Pentapetalae</taxon>
        <taxon>rosids</taxon>
        <taxon>fabids</taxon>
        <taxon>Fagales</taxon>
        <taxon>Fagaceae</taxon>
        <taxon>Lithocarpus</taxon>
    </lineage>
</organism>
<dbReference type="EMBL" id="JAZDWU010000002">
    <property type="protein sequence ID" value="KAL0010415.1"/>
    <property type="molecule type" value="Genomic_DNA"/>
</dbReference>
<dbReference type="InterPro" id="IPR002156">
    <property type="entry name" value="RNaseH_domain"/>
</dbReference>
<name>A0AAW2DM74_9ROSI</name>
<keyword evidence="4" id="KW-1185">Reference proteome</keyword>
<dbReference type="Proteomes" id="UP001459277">
    <property type="component" value="Unassembled WGS sequence"/>
</dbReference>
<dbReference type="InterPro" id="IPR036397">
    <property type="entry name" value="RNaseH_sf"/>
</dbReference>
<dbReference type="PANTHER" id="PTHR47723:SF19">
    <property type="entry name" value="POLYNUCLEOTIDYL TRANSFERASE, RIBONUCLEASE H-LIKE SUPERFAMILY PROTEIN"/>
    <property type="match status" value="1"/>
</dbReference>
<dbReference type="Pfam" id="PF13456">
    <property type="entry name" value="RVT_3"/>
    <property type="match status" value="1"/>
</dbReference>
<dbReference type="Gene3D" id="3.30.420.10">
    <property type="entry name" value="Ribonuclease H-like superfamily/Ribonuclease H"/>
    <property type="match status" value="1"/>
</dbReference>
<dbReference type="PANTHER" id="PTHR47723">
    <property type="entry name" value="OS05G0353850 PROTEIN"/>
    <property type="match status" value="1"/>
</dbReference>
<feature type="transmembrane region" description="Helical" evidence="1">
    <location>
        <begin position="215"/>
        <end position="241"/>
    </location>
</feature>
<dbReference type="GO" id="GO:0003676">
    <property type="term" value="F:nucleic acid binding"/>
    <property type="evidence" value="ECO:0007669"/>
    <property type="project" value="InterPro"/>
</dbReference>
<dbReference type="InterPro" id="IPR053151">
    <property type="entry name" value="RNase_H-like"/>
</dbReference>
<keyword evidence="1" id="KW-0812">Transmembrane</keyword>
<evidence type="ECO:0000256" key="1">
    <source>
        <dbReference type="SAM" id="Phobius"/>
    </source>
</evidence>
<dbReference type="AlphaFoldDB" id="A0AAW2DM74"/>
<dbReference type="InterPro" id="IPR012337">
    <property type="entry name" value="RNaseH-like_sf"/>
</dbReference>
<reference evidence="3 4" key="1">
    <citation type="submission" date="2024-01" db="EMBL/GenBank/DDBJ databases">
        <title>A telomere-to-telomere, gap-free genome of sweet tea (Lithocarpus litseifolius).</title>
        <authorList>
            <person name="Zhou J."/>
        </authorList>
    </citation>
    <scope>NUCLEOTIDE SEQUENCE [LARGE SCALE GENOMIC DNA]</scope>
    <source>
        <strain evidence="3">Zhou-2022a</strain>
        <tissue evidence="3">Leaf</tissue>
    </source>
</reference>
<keyword evidence="1" id="KW-1133">Transmembrane helix</keyword>
<proteinExistence type="predicted"/>
<evidence type="ECO:0000313" key="3">
    <source>
        <dbReference type="EMBL" id="KAL0010415.1"/>
    </source>
</evidence>
<sequence length="258" mass="27755">MLRAMVPALVVEETVALSSVLQAMVLAMVAEETVAMSSVLPAMVLAEVTKEMVALSSVVPLVVQAVVLADFHHIANDTSVDSLFEISERTPELDGASGARTSYRQKACLHVLRESISTVSKGQQIAIQVRWNKPPVGLFKLNADGASFGNPGKAGGGGLIRDHHGSWVKGYMRHIKFASSITADFWALKDELMLATQLGISQLLVELDAKMVVDLMLYLILQIPLITPFLLCSMIAGTSFANSTKLGSTMFIGKRIDA</sequence>
<accession>A0AAW2DM74</accession>
<dbReference type="SUPFAM" id="SSF53098">
    <property type="entry name" value="Ribonuclease H-like"/>
    <property type="match status" value="1"/>
</dbReference>
<dbReference type="GO" id="GO:0004523">
    <property type="term" value="F:RNA-DNA hybrid ribonuclease activity"/>
    <property type="evidence" value="ECO:0007669"/>
    <property type="project" value="InterPro"/>
</dbReference>